<evidence type="ECO:0000259" key="7">
    <source>
        <dbReference type="PROSITE" id="PS50923"/>
    </source>
</evidence>
<dbReference type="PROSITE" id="PS01180">
    <property type="entry name" value="CUB"/>
    <property type="match status" value="2"/>
</dbReference>
<keyword evidence="2 3" id="KW-1015">Disulfide bond</keyword>
<feature type="signal peptide" evidence="5">
    <location>
        <begin position="1"/>
        <end position="23"/>
    </location>
</feature>
<dbReference type="AlphaFoldDB" id="A0A3B4YZ19"/>
<keyword evidence="5" id="KW-0732">Signal</keyword>
<evidence type="ECO:0000256" key="5">
    <source>
        <dbReference type="SAM" id="SignalP"/>
    </source>
</evidence>
<sequence>MTATCITWLLFAIWPLLLKTCGSNLQGPSGTFTSPNFPIQYESNSQCVWIITARHLDTKVFLFFYLFFLCICRLTGSFVPDLIVSMSHQMWLHLQSDESVGSIGFKINYKESCGDPGTPLYGYQEGSGFLNGDVLRFECQFGFELIGERMITCQNNNQWSANIPICIFPCFSNFTAPMGTVLSPDYPEGYGNNLNCVWLIISEPGSRIHLAFNDFDLEPPYDFLTIKDGDQSGATMLGRFSGAEVPSHLTSNSNVLQLEFQADHSMSGRGFNITYSSK</sequence>
<dbReference type="SMART" id="SM00032">
    <property type="entry name" value="CCP"/>
    <property type="match status" value="1"/>
</dbReference>
<dbReference type="PANTHER" id="PTHR24251">
    <property type="entry name" value="OVOCHYMASE-RELATED"/>
    <property type="match status" value="1"/>
</dbReference>
<dbReference type="GeneTree" id="ENSGT00940000155701"/>
<evidence type="ECO:0008006" key="9">
    <source>
        <dbReference type="Google" id="ProtNLM"/>
    </source>
</evidence>
<dbReference type="CDD" id="cd00033">
    <property type="entry name" value="CCP"/>
    <property type="match status" value="1"/>
</dbReference>
<dbReference type="InterPro" id="IPR000436">
    <property type="entry name" value="Sushi_SCR_CCP_dom"/>
</dbReference>
<evidence type="ECO:0000256" key="4">
    <source>
        <dbReference type="SAM" id="Phobius"/>
    </source>
</evidence>
<keyword evidence="4" id="KW-1133">Transmembrane helix</keyword>
<dbReference type="FunFam" id="2.60.120.290:FF:000001">
    <property type="entry name" value="CUB and sushi domain-containing protein 3 isoform X1"/>
    <property type="match status" value="1"/>
</dbReference>
<proteinExistence type="predicted"/>
<dbReference type="SUPFAM" id="SSF57535">
    <property type="entry name" value="Complement control module/SCR domain"/>
    <property type="match status" value="1"/>
</dbReference>
<name>A0A3B4YZ19_9TELE</name>
<dbReference type="PROSITE" id="PS50923">
    <property type="entry name" value="SUSHI"/>
    <property type="match status" value="1"/>
</dbReference>
<feature type="domain" description="CUB" evidence="6">
    <location>
        <begin position="170"/>
        <end position="278"/>
    </location>
</feature>
<dbReference type="Gene3D" id="2.60.120.290">
    <property type="entry name" value="Spermadhesin, CUB domain"/>
    <property type="match status" value="2"/>
</dbReference>
<keyword evidence="4" id="KW-0812">Transmembrane</keyword>
<reference evidence="8" key="1">
    <citation type="submission" date="2023-09" db="UniProtKB">
        <authorList>
            <consortium name="Ensembl"/>
        </authorList>
    </citation>
    <scope>IDENTIFICATION</scope>
</reference>
<dbReference type="Gene3D" id="2.10.70.10">
    <property type="entry name" value="Complement Module, domain 1"/>
    <property type="match status" value="1"/>
</dbReference>
<dbReference type="STRING" id="144197.ENSSPAP00000000176"/>
<accession>A0A3B4YZ19</accession>
<evidence type="ECO:0000313" key="8">
    <source>
        <dbReference type="Ensembl" id="ENSSPAP00000000176.1"/>
    </source>
</evidence>
<dbReference type="Pfam" id="PF00084">
    <property type="entry name" value="Sushi"/>
    <property type="match status" value="1"/>
</dbReference>
<feature type="transmembrane region" description="Helical" evidence="4">
    <location>
        <begin position="62"/>
        <end position="84"/>
    </location>
</feature>
<dbReference type="PANTHER" id="PTHR24251:SF40">
    <property type="entry name" value="CUB DOMAIN-CONTAINING PROTEIN"/>
    <property type="match status" value="1"/>
</dbReference>
<keyword evidence="1" id="KW-0677">Repeat</keyword>
<protein>
    <recommendedName>
        <fullName evidence="9">CUB and Sushi multiple domains 3a</fullName>
    </recommendedName>
</protein>
<dbReference type="InterPro" id="IPR000859">
    <property type="entry name" value="CUB_dom"/>
</dbReference>
<dbReference type="FunFam" id="2.10.70.10:FF:000002">
    <property type="entry name" value="CUB and Sushi multiple domains 3"/>
    <property type="match status" value="1"/>
</dbReference>
<dbReference type="SUPFAM" id="SSF49854">
    <property type="entry name" value="Spermadhesin, CUB domain"/>
    <property type="match status" value="2"/>
</dbReference>
<dbReference type="InterPro" id="IPR035914">
    <property type="entry name" value="Sperma_CUB_dom_sf"/>
</dbReference>
<evidence type="ECO:0000256" key="3">
    <source>
        <dbReference type="PROSITE-ProRule" id="PRU00302"/>
    </source>
</evidence>
<dbReference type="Ensembl" id="ENSSPAT00000000181.1">
    <property type="protein sequence ID" value="ENSSPAP00000000176.1"/>
    <property type="gene ID" value="ENSSPAG00000000143.1"/>
</dbReference>
<evidence type="ECO:0000256" key="2">
    <source>
        <dbReference type="ARBA" id="ARBA00023157"/>
    </source>
</evidence>
<comment type="caution">
    <text evidence="3">Lacks conserved residue(s) required for the propagation of feature annotation.</text>
</comment>
<dbReference type="InterPro" id="IPR035976">
    <property type="entry name" value="Sushi/SCR/CCP_sf"/>
</dbReference>
<feature type="domain" description="Sushi" evidence="7">
    <location>
        <begin position="111"/>
        <end position="168"/>
    </location>
</feature>
<evidence type="ECO:0000256" key="1">
    <source>
        <dbReference type="ARBA" id="ARBA00022737"/>
    </source>
</evidence>
<keyword evidence="3" id="KW-0768">Sushi</keyword>
<dbReference type="SMART" id="SM00042">
    <property type="entry name" value="CUB"/>
    <property type="match status" value="2"/>
</dbReference>
<feature type="chain" id="PRO_5017455011" description="CUB and Sushi multiple domains 3a" evidence="5">
    <location>
        <begin position="24"/>
        <end position="278"/>
    </location>
</feature>
<feature type="disulfide bond" evidence="3">
    <location>
        <begin position="139"/>
        <end position="166"/>
    </location>
</feature>
<dbReference type="CDD" id="cd00041">
    <property type="entry name" value="CUB"/>
    <property type="match status" value="2"/>
</dbReference>
<evidence type="ECO:0000259" key="6">
    <source>
        <dbReference type="PROSITE" id="PS01180"/>
    </source>
</evidence>
<organism evidence="8">
    <name type="scientific">Stegastes partitus</name>
    <name type="common">bicolor damselfish</name>
    <dbReference type="NCBI Taxonomy" id="144197"/>
    <lineage>
        <taxon>Eukaryota</taxon>
        <taxon>Metazoa</taxon>
        <taxon>Chordata</taxon>
        <taxon>Craniata</taxon>
        <taxon>Vertebrata</taxon>
        <taxon>Euteleostomi</taxon>
        <taxon>Actinopterygii</taxon>
        <taxon>Neopterygii</taxon>
        <taxon>Teleostei</taxon>
        <taxon>Neoteleostei</taxon>
        <taxon>Acanthomorphata</taxon>
        <taxon>Ovalentaria</taxon>
        <taxon>Pomacentridae</taxon>
        <taxon>Stegastes</taxon>
    </lineage>
</organism>
<feature type="domain" description="CUB" evidence="6">
    <location>
        <begin position="21"/>
        <end position="112"/>
    </location>
</feature>
<dbReference type="Pfam" id="PF00431">
    <property type="entry name" value="CUB"/>
    <property type="match status" value="2"/>
</dbReference>
<keyword evidence="4" id="KW-0472">Membrane</keyword>